<accession>A0A7G9YDN4</accession>
<feature type="domain" description="PIN" evidence="1">
    <location>
        <begin position="16"/>
        <end position="138"/>
    </location>
</feature>
<sequence length="169" mass="19127">MECIVKKNKNEPKQSIYFDTSVLIGYFKKGDEQKHAKNVIQQAVNLIKNPEITVKIPLISLGECVIRLLYPSSESNLLDRFQTLIEQTLQAKTPAPDIKSYKIALELMQDDVQLKPTDALIVAQALADPTPEWLITTDSLLLDNRAIFKKKEEIGSNLKISDRFSKNRG</sequence>
<dbReference type="Pfam" id="PF01850">
    <property type="entry name" value="PIN"/>
    <property type="match status" value="1"/>
</dbReference>
<name>A0A7G9YDN4_9EURY</name>
<dbReference type="EMBL" id="MT631169">
    <property type="protein sequence ID" value="QNO46118.1"/>
    <property type="molecule type" value="Genomic_DNA"/>
</dbReference>
<proteinExistence type="predicted"/>
<dbReference type="InterPro" id="IPR002716">
    <property type="entry name" value="PIN_dom"/>
</dbReference>
<dbReference type="AlphaFoldDB" id="A0A7G9YDN4"/>
<organism evidence="2">
    <name type="scientific">Candidatus Methanogaster sp. ANME-2c ERB4</name>
    <dbReference type="NCBI Taxonomy" id="2759911"/>
    <lineage>
        <taxon>Archaea</taxon>
        <taxon>Methanobacteriati</taxon>
        <taxon>Methanobacteriota</taxon>
        <taxon>Stenosarchaea group</taxon>
        <taxon>Methanomicrobia</taxon>
        <taxon>Methanosarcinales</taxon>
        <taxon>ANME-2 cluster</taxon>
        <taxon>Candidatus Methanogasteraceae</taxon>
        <taxon>Candidatus Methanogaster</taxon>
    </lineage>
</organism>
<protein>
    <recommendedName>
        <fullName evidence="1">PIN domain-containing protein</fullName>
    </recommendedName>
</protein>
<evidence type="ECO:0000259" key="1">
    <source>
        <dbReference type="Pfam" id="PF01850"/>
    </source>
</evidence>
<dbReference type="SUPFAM" id="SSF88723">
    <property type="entry name" value="PIN domain-like"/>
    <property type="match status" value="1"/>
</dbReference>
<dbReference type="Gene3D" id="3.40.50.1010">
    <property type="entry name" value="5'-nuclease"/>
    <property type="match status" value="1"/>
</dbReference>
<gene>
    <name evidence="2" type="ORF">MFHEKKGA_00011</name>
</gene>
<evidence type="ECO:0000313" key="2">
    <source>
        <dbReference type="EMBL" id="QNO46118.1"/>
    </source>
</evidence>
<dbReference type="InterPro" id="IPR029060">
    <property type="entry name" value="PIN-like_dom_sf"/>
</dbReference>
<reference evidence="2" key="1">
    <citation type="submission" date="2020-06" db="EMBL/GenBank/DDBJ databases">
        <title>Unique genomic features of the anaerobic methanotrophic archaea.</title>
        <authorList>
            <person name="Chadwick G.L."/>
            <person name="Skennerton C.T."/>
            <person name="Laso-Perez R."/>
            <person name="Leu A.O."/>
            <person name="Speth D.R."/>
            <person name="Yu H."/>
            <person name="Morgan-Lang C."/>
            <person name="Hatzenpichler R."/>
            <person name="Goudeau D."/>
            <person name="Malmstrom R."/>
            <person name="Brazelton W.J."/>
            <person name="Woyke T."/>
            <person name="Hallam S.J."/>
            <person name="Tyson G.W."/>
            <person name="Wegener G."/>
            <person name="Boetius A."/>
            <person name="Orphan V."/>
        </authorList>
    </citation>
    <scope>NUCLEOTIDE SEQUENCE</scope>
</reference>